<dbReference type="OMA" id="HHIYGES"/>
<dbReference type="OrthoDB" id="430364at2759"/>
<dbReference type="Proteomes" id="UP000036987">
    <property type="component" value="Unassembled WGS sequence"/>
</dbReference>
<keyword evidence="5" id="KW-0963">Cytoplasm</keyword>
<dbReference type="GO" id="GO:0005802">
    <property type="term" value="C:trans-Golgi network"/>
    <property type="evidence" value="ECO:0000318"/>
    <property type="project" value="GO_Central"/>
</dbReference>
<name>A0A0K9PYA2_ZOSMR</name>
<dbReference type="EMBL" id="LFYR01000448">
    <property type="protein sequence ID" value="KMZ74043.1"/>
    <property type="molecule type" value="Genomic_DNA"/>
</dbReference>
<dbReference type="Pfam" id="PF12783">
    <property type="entry name" value="Sec7-like_HUS"/>
    <property type="match status" value="1"/>
</dbReference>
<evidence type="ECO:0000256" key="6">
    <source>
        <dbReference type="ARBA" id="ARBA00022658"/>
    </source>
</evidence>
<dbReference type="InterPro" id="IPR023394">
    <property type="entry name" value="Sec7_C_sf"/>
</dbReference>
<dbReference type="GO" id="GO:0015031">
    <property type="term" value="P:protein transport"/>
    <property type="evidence" value="ECO:0007669"/>
    <property type="project" value="UniProtKB-KW"/>
</dbReference>
<dbReference type="PROSITE" id="PS50190">
    <property type="entry name" value="SEC7"/>
    <property type="match status" value="1"/>
</dbReference>
<protein>
    <submittedName>
        <fullName evidence="11">SEC7-like guanine nucleotide exchange family protein</fullName>
    </submittedName>
</protein>
<dbReference type="Pfam" id="PF09324">
    <property type="entry name" value="Sec7-like_HDS"/>
    <property type="match status" value="1"/>
</dbReference>
<dbReference type="GO" id="GO:0032012">
    <property type="term" value="P:regulation of ARF protein signal transduction"/>
    <property type="evidence" value="ECO:0007669"/>
    <property type="project" value="InterPro"/>
</dbReference>
<gene>
    <name evidence="11" type="ORF">ZOSMA_136G00070</name>
</gene>
<dbReference type="PANTHER" id="PTHR10663">
    <property type="entry name" value="GUANYL-NUCLEOTIDE EXCHANGE FACTOR"/>
    <property type="match status" value="1"/>
</dbReference>
<evidence type="ECO:0000259" key="10">
    <source>
        <dbReference type="PROSITE" id="PS50190"/>
    </source>
</evidence>
<organism evidence="11 12">
    <name type="scientific">Zostera marina</name>
    <name type="common">Eelgrass</name>
    <dbReference type="NCBI Taxonomy" id="29655"/>
    <lineage>
        <taxon>Eukaryota</taxon>
        <taxon>Viridiplantae</taxon>
        <taxon>Streptophyta</taxon>
        <taxon>Embryophyta</taxon>
        <taxon>Tracheophyta</taxon>
        <taxon>Spermatophyta</taxon>
        <taxon>Magnoliopsida</taxon>
        <taxon>Liliopsida</taxon>
        <taxon>Zosteraceae</taxon>
        <taxon>Zostera</taxon>
    </lineage>
</organism>
<keyword evidence="12" id="KW-1185">Reference proteome</keyword>
<dbReference type="Gene3D" id="1.10.1000.11">
    <property type="entry name" value="Arf Nucleotide-binding Site Opener,domain 2"/>
    <property type="match status" value="1"/>
</dbReference>
<evidence type="ECO:0000256" key="4">
    <source>
        <dbReference type="ARBA" id="ARBA00022448"/>
    </source>
</evidence>
<accession>A0A0K9PYA2</accession>
<dbReference type="Pfam" id="PF01369">
    <property type="entry name" value="Sec7"/>
    <property type="match status" value="1"/>
</dbReference>
<evidence type="ECO:0000313" key="11">
    <source>
        <dbReference type="EMBL" id="KMZ74043.1"/>
    </source>
</evidence>
<evidence type="ECO:0000256" key="1">
    <source>
        <dbReference type="ARBA" id="ARBA00004287"/>
    </source>
</evidence>
<keyword evidence="8" id="KW-0472">Membrane</keyword>
<comment type="caution">
    <text evidence="11">The sequence shown here is derived from an EMBL/GenBank/DDBJ whole genome shotgun (WGS) entry which is preliminary data.</text>
</comment>
<dbReference type="GO" id="GO:0005829">
    <property type="term" value="C:cytosol"/>
    <property type="evidence" value="ECO:0007669"/>
    <property type="project" value="UniProtKB-SubCell"/>
</dbReference>
<dbReference type="Pfam" id="PF20252">
    <property type="entry name" value="BIG2_C"/>
    <property type="match status" value="1"/>
</dbReference>
<dbReference type="Gene3D" id="1.10.220.20">
    <property type="match status" value="1"/>
</dbReference>
<evidence type="ECO:0000256" key="8">
    <source>
        <dbReference type="ARBA" id="ARBA00023136"/>
    </source>
</evidence>
<evidence type="ECO:0000256" key="5">
    <source>
        <dbReference type="ARBA" id="ARBA00022490"/>
    </source>
</evidence>
<dbReference type="PANTHER" id="PTHR10663:SF375">
    <property type="entry name" value="LD29171P"/>
    <property type="match status" value="1"/>
</dbReference>
<dbReference type="InterPro" id="IPR046455">
    <property type="entry name" value="Sec7/BIG1-like_C"/>
</dbReference>
<dbReference type="Pfam" id="PF16213">
    <property type="entry name" value="DCB"/>
    <property type="match status" value="1"/>
</dbReference>
<reference evidence="12" key="1">
    <citation type="journal article" date="2016" name="Nature">
        <title>The genome of the seagrass Zostera marina reveals angiosperm adaptation to the sea.</title>
        <authorList>
            <person name="Olsen J.L."/>
            <person name="Rouze P."/>
            <person name="Verhelst B."/>
            <person name="Lin Y.-C."/>
            <person name="Bayer T."/>
            <person name="Collen J."/>
            <person name="Dattolo E."/>
            <person name="De Paoli E."/>
            <person name="Dittami S."/>
            <person name="Maumus F."/>
            <person name="Michel G."/>
            <person name="Kersting A."/>
            <person name="Lauritano C."/>
            <person name="Lohaus R."/>
            <person name="Toepel M."/>
            <person name="Tonon T."/>
            <person name="Vanneste K."/>
            <person name="Amirebrahimi M."/>
            <person name="Brakel J."/>
            <person name="Bostroem C."/>
            <person name="Chovatia M."/>
            <person name="Grimwood J."/>
            <person name="Jenkins J.W."/>
            <person name="Jueterbock A."/>
            <person name="Mraz A."/>
            <person name="Stam W.T."/>
            <person name="Tice H."/>
            <person name="Bornberg-Bauer E."/>
            <person name="Green P.J."/>
            <person name="Pearson G.A."/>
            <person name="Procaccini G."/>
            <person name="Duarte C.M."/>
            <person name="Schmutz J."/>
            <person name="Reusch T.B.H."/>
            <person name="Van de Peer Y."/>
        </authorList>
    </citation>
    <scope>NUCLEOTIDE SEQUENCE [LARGE SCALE GENOMIC DNA]</scope>
    <source>
        <strain evidence="12">cv. Finnish</strain>
    </source>
</reference>
<dbReference type="SMART" id="SM00222">
    <property type="entry name" value="Sec7"/>
    <property type="match status" value="1"/>
</dbReference>
<evidence type="ECO:0000313" key="12">
    <source>
        <dbReference type="Proteomes" id="UP000036987"/>
    </source>
</evidence>
<dbReference type="GO" id="GO:0016020">
    <property type="term" value="C:membrane"/>
    <property type="evidence" value="ECO:0007669"/>
    <property type="project" value="UniProtKB-SubCell"/>
</dbReference>
<comment type="subcellular location">
    <subcellularLocation>
        <location evidence="2">Cytoplasm</location>
        <location evidence="2">Cytosol</location>
    </subcellularLocation>
    <subcellularLocation>
        <location evidence="1">Membrane</location>
        <topology evidence="1">Peripheral membrane protein</topology>
        <orientation evidence="1">Cytoplasmic side</orientation>
    </subcellularLocation>
</comment>
<dbReference type="InterPro" id="IPR015403">
    <property type="entry name" value="Mon2/Sec7/BIG1-like_HDS"/>
</dbReference>
<dbReference type="InterPro" id="IPR032691">
    <property type="entry name" value="Mon2/Sec7/BIG1-like_HUS"/>
</dbReference>
<feature type="region of interest" description="Disordered" evidence="9">
    <location>
        <begin position="1"/>
        <end position="27"/>
    </location>
</feature>
<sequence length="1589" mass="178390">MPSPGNKSEGIDSSDDSQKSDQQASPPLSAFRLQSMIIPVLELITKSSSWRKHSNLASECKSLIEKFPTLSITIPFSRSDAEIVLSPFISAVSSSSGSKIIDPALNCIQNLISFGVIHGDSDSDGLVVRLIDAVCECEDDGTDLLVMKTLLSAVTSTSLGIHGGCLLKIVKTSHNLYLRSQSIVNQTTAKASMIQMLLVVFKRMESDSSAASDYPIIIQDGEEEQEKNGGGAVESSVLLNSTDRDILDAKYWEISIYKTALEERKGGDMVVGSKEILGVRRIQSKTMNDTFLVFRALCRFSNVSPINKDALEDPKQTAGKIVALELLKIILESAGPLFRTNLSFMAVIKQYLCMSLLKNTTSPLMVVYELSCSIFTSLVSRFRHGLKAEIGVFFPMIILRVLENTPQPNFQNKMMVLEFLEKLISADSQILADIFINYDCDVKSSNIFERMVNGLIKTAQGVPPSVATTTPITLQDQSAMKLKAIRCLVEIIKSMGDWMDRQLHIDPNLRHPKKSDELVLEDIDSESDNCVDRTEGLEPHSDITNGISEAESLEQRRAYKLEIQEGINLFNRKPKKGIDFLVSTKKVGHSPDEIATFLIRNDSLLNKTLIGDYLGEGDELSINVMHAYVDSFNFQDIEFDEAIRLFLQGFRLPGEAQKIDRIMEKFAERYCKCNPKVFSSADTAYVLAYSIIMLNTDAHNPMVKNKMSEDDFIKNNQGIDDGKNLSEDYMRSLYERILGNEIKMKNDYNCNDNDSLYRMQQLQCKEKTGSSESAYYPATDVVALRFMIDVCWAPMLAAFSIPLDQSDDEVVISICLDGFCAAIHVTAVMNMKTHRDAFVTSLIKFTSLHSSGDIKQKNIAVIKAITTIADKDGNYLQQAWELILNFVSRFERLQKSGDGMKSPGASLFGLSQIEQYSPTAIRKGSYSERHATASGTTSILDQIEPSKMNQIFTASSQQSLNNEAVVDFVRALCKVSMEELQSPDPRIFCLTKTVEIVHCNMNRIRLVWSSIWHVISDFFVSVGCSENLSIAIFAMDSLRQLSMKFLQEREELDNYKFQNEFMKPFVIVMCESNSVEIRELIIRCISQILMTRVSHVKSGWKSVFMVLSAASHDEYKIITTLSLEIIEKIIREYFNYITTETTSFAYFVDCLIAFTYSNLNKDITLSAIGFLRFSALKLATEEEEEVHRNSHFWLPLLIGISGLSFDSRQEIRTTAIEILFETLRSHGHLFSLHLWERIFESVIFPIFVHRTETENQVCNGHVQEEEEWVYEETCTMALQLIVDVVVNFYNSTNPLLKTVVDLLTGFMRKPHKSLAMISISSFIRLMSNAVPFFTEEKWVEVIFSIKEIVNATLPWPASEPVSSSAAAAVGCHATIQLMLIQAMMDIYKLHNPRLSVKNTLLLFEALHPVAKHACNINSDENLQLQDCPPFLHLEKESYQICLTLLQTVVTTTTTEGDLDEEVELQLVHLCREVLQVYLHHAKHQQLLLLPPKSNPSHWLIPLGSGNRKELTTREPLVVSTLHSICELGESSVRNNLTTLFPLFADLISCNHGSSEIRAALGHTLSTCVGPVLLHSCSSLPQLKLVTSTT</sequence>
<evidence type="ECO:0000256" key="9">
    <source>
        <dbReference type="SAM" id="MobiDB-lite"/>
    </source>
</evidence>
<dbReference type="GO" id="GO:0005085">
    <property type="term" value="F:guanyl-nucleotide exchange factor activity"/>
    <property type="evidence" value="ECO:0000318"/>
    <property type="project" value="GO_Central"/>
</dbReference>
<evidence type="ECO:0000256" key="2">
    <source>
        <dbReference type="ARBA" id="ARBA00004514"/>
    </source>
</evidence>
<dbReference type="InterPro" id="IPR016024">
    <property type="entry name" value="ARM-type_fold"/>
</dbReference>
<feature type="domain" description="SEC7" evidence="10">
    <location>
        <begin position="552"/>
        <end position="740"/>
    </location>
</feature>
<dbReference type="SUPFAM" id="SSF48371">
    <property type="entry name" value="ARM repeat"/>
    <property type="match status" value="1"/>
</dbReference>
<evidence type="ECO:0000256" key="3">
    <source>
        <dbReference type="ARBA" id="ARBA00011738"/>
    </source>
</evidence>
<dbReference type="InterPro" id="IPR000904">
    <property type="entry name" value="Sec7_dom"/>
</dbReference>
<dbReference type="STRING" id="29655.A0A0K9PYA2"/>
<dbReference type="InterPro" id="IPR035999">
    <property type="entry name" value="Sec7_dom_sf"/>
</dbReference>
<dbReference type="CDD" id="cd00171">
    <property type="entry name" value="Sec7"/>
    <property type="match status" value="1"/>
</dbReference>
<dbReference type="FunFam" id="1.10.1000.11:FF:000005">
    <property type="entry name" value="Brefeldin A-inhibited guanine nucleotide-exchange 1"/>
    <property type="match status" value="1"/>
</dbReference>
<keyword evidence="7" id="KW-0653">Protein transport</keyword>
<dbReference type="InterPro" id="IPR032629">
    <property type="entry name" value="DCB_dom"/>
</dbReference>
<evidence type="ECO:0000256" key="7">
    <source>
        <dbReference type="ARBA" id="ARBA00022927"/>
    </source>
</evidence>
<comment type="subunit">
    <text evidence="3">Homodimer.</text>
</comment>
<dbReference type="SUPFAM" id="SSF48425">
    <property type="entry name" value="Sec7 domain"/>
    <property type="match status" value="1"/>
</dbReference>
<proteinExistence type="predicted"/>
<keyword evidence="4" id="KW-0813">Transport</keyword>
<keyword evidence="6" id="KW-0344">Guanine-nucleotide releasing factor</keyword>
<dbReference type="FunFam" id="1.10.220.20:FF:000002">
    <property type="entry name" value="Brefeldin A-inhibited guanine nucleotide-exchange protein 1"/>
    <property type="match status" value="1"/>
</dbReference>